<dbReference type="Gene3D" id="3.10.105.10">
    <property type="entry name" value="Dipeptide-binding Protein, Domain 3"/>
    <property type="match status" value="1"/>
</dbReference>
<proteinExistence type="predicted"/>
<dbReference type="GO" id="GO:0043190">
    <property type="term" value="C:ATP-binding cassette (ABC) transporter complex"/>
    <property type="evidence" value="ECO:0007669"/>
    <property type="project" value="InterPro"/>
</dbReference>
<dbReference type="Gene3D" id="3.40.190.10">
    <property type="entry name" value="Periplasmic binding protein-like II"/>
    <property type="match status" value="1"/>
</dbReference>
<dbReference type="InterPro" id="IPR000914">
    <property type="entry name" value="SBP_5_dom"/>
</dbReference>
<dbReference type="PANTHER" id="PTHR30290:SF38">
    <property type="entry name" value="D,D-DIPEPTIDE-BINDING PERIPLASMIC PROTEIN DDPA-RELATED"/>
    <property type="match status" value="1"/>
</dbReference>
<dbReference type="PIRSF" id="PIRSF002741">
    <property type="entry name" value="MppA"/>
    <property type="match status" value="1"/>
</dbReference>
<reference evidence="3" key="1">
    <citation type="submission" date="2019-08" db="EMBL/GenBank/DDBJ databases">
        <authorList>
            <person name="Kucharzyk K."/>
            <person name="Murdoch R.W."/>
            <person name="Higgins S."/>
            <person name="Loffler F."/>
        </authorList>
    </citation>
    <scope>NUCLEOTIDE SEQUENCE</scope>
</reference>
<dbReference type="Gene3D" id="3.90.76.10">
    <property type="entry name" value="Dipeptide-binding Protein, Domain 1"/>
    <property type="match status" value="1"/>
</dbReference>
<protein>
    <submittedName>
        <fullName evidence="3">Putative D,D-dipeptide-binding periplasmic protein DdpA</fullName>
    </submittedName>
</protein>
<keyword evidence="1" id="KW-0732">Signal</keyword>
<organism evidence="3">
    <name type="scientific">bioreactor metagenome</name>
    <dbReference type="NCBI Taxonomy" id="1076179"/>
    <lineage>
        <taxon>unclassified sequences</taxon>
        <taxon>metagenomes</taxon>
        <taxon>ecological metagenomes</taxon>
    </lineage>
</organism>
<accession>A0A644V3S3</accession>
<feature type="domain" description="Solute-binding protein family 5" evidence="2">
    <location>
        <begin position="101"/>
        <end position="457"/>
    </location>
</feature>
<dbReference type="SUPFAM" id="SSF53850">
    <property type="entry name" value="Periplasmic binding protein-like II"/>
    <property type="match status" value="1"/>
</dbReference>
<comment type="caution">
    <text evidence="3">The sequence shown here is derived from an EMBL/GenBank/DDBJ whole genome shotgun (WGS) entry which is preliminary data.</text>
</comment>
<dbReference type="PANTHER" id="PTHR30290">
    <property type="entry name" value="PERIPLASMIC BINDING COMPONENT OF ABC TRANSPORTER"/>
    <property type="match status" value="1"/>
</dbReference>
<gene>
    <name evidence="3" type="primary">ddpA_2</name>
    <name evidence="3" type="ORF">SDC9_31972</name>
</gene>
<evidence type="ECO:0000313" key="3">
    <source>
        <dbReference type="EMBL" id="MPL85996.1"/>
    </source>
</evidence>
<dbReference type="CDD" id="cd08512">
    <property type="entry name" value="PBP2_NikA_DppA_OppA_like_7"/>
    <property type="match status" value="1"/>
</dbReference>
<dbReference type="Pfam" id="PF00496">
    <property type="entry name" value="SBP_bac_5"/>
    <property type="match status" value="1"/>
</dbReference>
<dbReference type="GO" id="GO:0042938">
    <property type="term" value="P:dipeptide transport"/>
    <property type="evidence" value="ECO:0007669"/>
    <property type="project" value="TreeGrafter"/>
</dbReference>
<name>A0A644V3S3_9ZZZZ</name>
<dbReference type="GO" id="GO:0030288">
    <property type="term" value="C:outer membrane-bounded periplasmic space"/>
    <property type="evidence" value="ECO:0007669"/>
    <property type="project" value="TreeGrafter"/>
</dbReference>
<evidence type="ECO:0000259" key="2">
    <source>
        <dbReference type="Pfam" id="PF00496"/>
    </source>
</evidence>
<dbReference type="EMBL" id="VSSQ01000215">
    <property type="protein sequence ID" value="MPL85996.1"/>
    <property type="molecule type" value="Genomic_DNA"/>
</dbReference>
<dbReference type="InterPro" id="IPR030678">
    <property type="entry name" value="Peptide/Ni-bd"/>
</dbReference>
<dbReference type="AlphaFoldDB" id="A0A644V3S3"/>
<dbReference type="InterPro" id="IPR039424">
    <property type="entry name" value="SBP_5"/>
</dbReference>
<dbReference type="GO" id="GO:1904680">
    <property type="term" value="F:peptide transmembrane transporter activity"/>
    <property type="evidence" value="ECO:0007669"/>
    <property type="project" value="TreeGrafter"/>
</dbReference>
<sequence>MPFLSCPKQCDNLERGVVILRKQIICLLMFVVMIVVAGCGGSKSATSEKTPKDTLVVGLPVDLASIDPAVAMDNKAWKVSYPCYERLVQYKKTTNGKASTEVGPSLAKSWTVSNDGLTWTFNLEKGHKFADGTPVDSKAVKFSVERVMAVKKGPADYFKPVKSIETPDADTVVFKLAQPFAPFLDTMAVNAAGIVNPKVMEHEKDGDKGSNYLAAHTMGSGMYELTEFNPGQDIKMVMNKNHFGKEPAIKTILFKVIKDPSAERLQLESGDLDIAAGIPMDQLDQLKSNKAIQIFESPSLLTSVVYINNQKAPLNNVKLRQAISYAVDYKGIVDGAVKGRGQQLTTPVPQGMWGRDDSIKGYSLEPDKAKGLLKEAGLENGVTLKLLYSDNQGFNETQALMLQNSLGKVGIKLELEKVAWATFRERVDKGDFDLAMGTWSPDYADPQFFMTYWFDSKYFGLAGNRAFYKNDAVDTILREAETITDQNKRIELYKKAQAMVLADAPYIFLFQTNVLTPMRANIKGYVYNPMLDDMYNFEDMSK</sequence>
<evidence type="ECO:0000256" key="1">
    <source>
        <dbReference type="ARBA" id="ARBA00022729"/>
    </source>
</evidence>